<organism evidence="2">
    <name type="scientific">hydrothermal vent metagenome</name>
    <dbReference type="NCBI Taxonomy" id="652676"/>
    <lineage>
        <taxon>unclassified sequences</taxon>
        <taxon>metagenomes</taxon>
        <taxon>ecological metagenomes</taxon>
    </lineage>
</organism>
<name>A0A3B0VIV3_9ZZZZ</name>
<gene>
    <name evidence="2" type="ORF">MNBD_GAMMA01-228</name>
</gene>
<accession>A0A3B0VIV3</accession>
<evidence type="ECO:0000259" key="1">
    <source>
        <dbReference type="Pfam" id="PF18475"/>
    </source>
</evidence>
<sequence length="329" mass="37984">MVLNKYEKIAKKYFVEDLHPATCPSTTLSNILNNLELKDKAISSRTVEYLKQQELLALYSYVSNECSFTEYVSLAKLEQKNRRKTVEKKPLKEHQRQAKLQEETPTRLQINKNITKAKQEGELKVMDNTEKKVRKNYIFIDYENVQPLSFDLPKDYPFKVILFVGANQIKIPIELVTSMQELGANAEYVRIEGNGKNALDFHVTFYLGRLFEKDPAGYFHIISKDSGFDVLIKHLRGKKVLIQRYSQIGDIPALKISTSKSLDEKIQVIVDYLIKRGNAKPRKVETLSNTINSLFLRALSKEELEALINKLAQKKLIIIEETKVHYKLS</sequence>
<evidence type="ECO:0000313" key="2">
    <source>
        <dbReference type="EMBL" id="VAW40233.1"/>
    </source>
</evidence>
<dbReference type="AlphaFoldDB" id="A0A3B0VIV3"/>
<dbReference type="InterPro" id="IPR041494">
    <property type="entry name" value="PIN7"/>
</dbReference>
<proteinExistence type="predicted"/>
<feature type="domain" description="PIN-like" evidence="1">
    <location>
        <begin position="139"/>
        <end position="236"/>
    </location>
</feature>
<dbReference type="Pfam" id="PF18475">
    <property type="entry name" value="PIN7"/>
    <property type="match status" value="1"/>
</dbReference>
<protein>
    <recommendedName>
        <fullName evidence="1">PIN-like domain-containing protein</fullName>
    </recommendedName>
</protein>
<reference evidence="2" key="1">
    <citation type="submission" date="2018-06" db="EMBL/GenBank/DDBJ databases">
        <authorList>
            <person name="Zhirakovskaya E."/>
        </authorList>
    </citation>
    <scope>NUCLEOTIDE SEQUENCE</scope>
</reference>
<dbReference type="EMBL" id="UOEW01000260">
    <property type="protein sequence ID" value="VAW40233.1"/>
    <property type="molecule type" value="Genomic_DNA"/>
</dbReference>